<dbReference type="GO" id="GO:0004617">
    <property type="term" value="F:phosphoglycerate dehydrogenase activity"/>
    <property type="evidence" value="ECO:0007669"/>
    <property type="project" value="UniProtKB-UniRule"/>
</dbReference>
<dbReference type="SUPFAM" id="SSF52283">
    <property type="entry name" value="Formate/glycerate dehydrogenase catalytic domain-like"/>
    <property type="match status" value="1"/>
</dbReference>
<dbReference type="Pfam" id="PF02826">
    <property type="entry name" value="2-Hacid_dh_C"/>
    <property type="match status" value="1"/>
</dbReference>
<evidence type="ECO:0000256" key="6">
    <source>
        <dbReference type="ARBA" id="ARBA00023002"/>
    </source>
</evidence>
<keyword evidence="6 11" id="KW-0560">Oxidoreductase</keyword>
<feature type="domain" description="ACT" evidence="12">
    <location>
        <begin position="477"/>
        <end position="549"/>
    </location>
</feature>
<dbReference type="FunFam" id="3.30.1330.90:FF:000003">
    <property type="entry name" value="D-3-phosphoglycerate dehydrogenase"/>
    <property type="match status" value="1"/>
</dbReference>
<evidence type="ECO:0000256" key="10">
    <source>
        <dbReference type="ARBA" id="ARBA00048731"/>
    </source>
</evidence>
<evidence type="ECO:0000256" key="11">
    <source>
        <dbReference type="RuleBase" id="RU363003"/>
    </source>
</evidence>
<dbReference type="PROSITE" id="PS00670">
    <property type="entry name" value="D_2_HYDROXYACID_DH_2"/>
    <property type="match status" value="1"/>
</dbReference>
<dbReference type="InterPro" id="IPR029752">
    <property type="entry name" value="D-isomer_DH_CS1"/>
</dbReference>
<comment type="caution">
    <text evidence="13">The sequence shown here is derived from an EMBL/GenBank/DDBJ whole genome shotgun (WGS) entry which is preliminary data.</text>
</comment>
<protein>
    <recommendedName>
        <fullName evidence="4 11">D-3-phosphoglycerate dehydrogenase</fullName>
        <ecNumber evidence="11">1.1.1.95</ecNumber>
    </recommendedName>
</protein>
<evidence type="ECO:0000256" key="7">
    <source>
        <dbReference type="ARBA" id="ARBA00023027"/>
    </source>
</evidence>
<dbReference type="EMBL" id="BJNF01000071">
    <property type="protein sequence ID" value="GEC16596.1"/>
    <property type="molecule type" value="Genomic_DNA"/>
</dbReference>
<dbReference type="PROSITE" id="PS51671">
    <property type="entry name" value="ACT"/>
    <property type="match status" value="1"/>
</dbReference>
<dbReference type="InterPro" id="IPR006139">
    <property type="entry name" value="D-isomer_2_OHA_DH_cat_dom"/>
</dbReference>
<evidence type="ECO:0000256" key="1">
    <source>
        <dbReference type="ARBA" id="ARBA00003800"/>
    </source>
</evidence>
<comment type="similarity">
    <text evidence="3 11">Belongs to the D-isomer specific 2-hydroxyacid dehydrogenase family.</text>
</comment>
<evidence type="ECO:0000256" key="8">
    <source>
        <dbReference type="ARBA" id="ARBA00023299"/>
    </source>
</evidence>
<name>A0A4Y3WH49_NITWI</name>
<dbReference type="AlphaFoldDB" id="A0A4Y3WH49"/>
<dbReference type="Gene3D" id="3.30.1330.90">
    <property type="entry name" value="D-3-phosphoglycerate dehydrogenase, domain 3"/>
    <property type="match status" value="1"/>
</dbReference>
<dbReference type="InterPro" id="IPR006140">
    <property type="entry name" value="D-isomer_DH_NAD-bd"/>
</dbReference>
<dbReference type="InterPro" id="IPR045626">
    <property type="entry name" value="PGDH_ASB_dom"/>
</dbReference>
<dbReference type="InterPro" id="IPR002912">
    <property type="entry name" value="ACT_dom"/>
</dbReference>
<dbReference type="FunFam" id="3.30.70.260:FF:000008">
    <property type="entry name" value="D-3-phosphoglycerate dehydrogenase, chloroplastic"/>
    <property type="match status" value="1"/>
</dbReference>
<dbReference type="FunFam" id="3.40.50.720:FF:000021">
    <property type="entry name" value="D-3-phosphoglycerate dehydrogenase"/>
    <property type="match status" value="1"/>
</dbReference>
<evidence type="ECO:0000256" key="4">
    <source>
        <dbReference type="ARBA" id="ARBA00021582"/>
    </source>
</evidence>
<evidence type="ECO:0000259" key="12">
    <source>
        <dbReference type="PROSITE" id="PS51671"/>
    </source>
</evidence>
<sequence>MDPQVEPADDAYIGINGSHPMTKPKVLISDALSPAAVQIFKDRGIEVDFQPALGKDKDKLAEIIGDYDGLAIRSATKATAKILANASKLKVIGRAGIGVDNVEIPAATAKGVIVMNTPFGNSITTAEHAITLMLALAREIPAADASTQAGKWEKNRFMGVEITGKTLGVIGCGNIGSIVADRALGLKMKVVAFDPFLSPERARDIGVEKVELDDLFKRADFITLHTPLTDKTRNIIDAAAIARMKKGVRIINCARGGLVDEQALADALNTKQVAGAAFDVFVEEPATGNVLFGHPNVICTPHLGASTTEAQENVALQVAEQMSDYLLTGAITNALNFPSITAEEAPKLKPFVELAEKLGSFAGQLTETGISKVTITYEGQVAEMKIKALTSAALSGLLRPMLGDVNVVSAPVVAKERGMVVDEVVRAAQSDYESLITVTVFTERQERSVSGTVYADGHPRLVDIKGIRVDAEFGRSMIYVTNEDRPGFIGKFASLLGDAGVNIATFNLGRHSQGGDAIALVEVDGSVPENVLAKVQALPQVRQAKALTF</sequence>
<dbReference type="SUPFAM" id="SSF143548">
    <property type="entry name" value="Serine metabolism enzymes domain"/>
    <property type="match status" value="1"/>
</dbReference>
<dbReference type="NCBIfam" id="TIGR01327">
    <property type="entry name" value="PGDH"/>
    <property type="match status" value="1"/>
</dbReference>
<comment type="catalytic activity">
    <reaction evidence="9">
        <text>(R)-2-hydroxyglutarate + NAD(+) = 2-oxoglutarate + NADH + H(+)</text>
        <dbReference type="Rhea" id="RHEA:49612"/>
        <dbReference type="ChEBI" id="CHEBI:15378"/>
        <dbReference type="ChEBI" id="CHEBI:15801"/>
        <dbReference type="ChEBI" id="CHEBI:16810"/>
        <dbReference type="ChEBI" id="CHEBI:57540"/>
        <dbReference type="ChEBI" id="CHEBI:57945"/>
        <dbReference type="EC" id="1.1.1.399"/>
    </reaction>
</comment>
<dbReference type="InterPro" id="IPR036291">
    <property type="entry name" value="NAD(P)-bd_dom_sf"/>
</dbReference>
<comment type="catalytic activity">
    <reaction evidence="10 11">
        <text>(2R)-3-phosphoglycerate + NAD(+) = 3-phosphooxypyruvate + NADH + H(+)</text>
        <dbReference type="Rhea" id="RHEA:12641"/>
        <dbReference type="ChEBI" id="CHEBI:15378"/>
        <dbReference type="ChEBI" id="CHEBI:18110"/>
        <dbReference type="ChEBI" id="CHEBI:57540"/>
        <dbReference type="ChEBI" id="CHEBI:57945"/>
        <dbReference type="ChEBI" id="CHEBI:58272"/>
        <dbReference type="EC" id="1.1.1.95"/>
    </reaction>
</comment>
<dbReference type="Gene3D" id="3.40.50.720">
    <property type="entry name" value="NAD(P)-binding Rossmann-like Domain"/>
    <property type="match status" value="2"/>
</dbReference>
<dbReference type="PROSITE" id="PS00671">
    <property type="entry name" value="D_2_HYDROXYACID_DH_3"/>
    <property type="match status" value="1"/>
</dbReference>
<dbReference type="Pfam" id="PF01842">
    <property type="entry name" value="ACT"/>
    <property type="match status" value="1"/>
</dbReference>
<dbReference type="EC" id="1.1.1.95" evidence="11"/>
<gene>
    <name evidence="13" type="primary">serA</name>
    <name evidence="13" type="ORF">NWI01_24880</name>
</gene>
<dbReference type="GO" id="GO:0051287">
    <property type="term" value="F:NAD binding"/>
    <property type="evidence" value="ECO:0007669"/>
    <property type="project" value="UniProtKB-UniRule"/>
</dbReference>
<comment type="pathway">
    <text evidence="2 11">Amino-acid biosynthesis; L-serine biosynthesis; L-serine from 3-phospho-D-glycerate: step 1/3.</text>
</comment>
<evidence type="ECO:0000256" key="3">
    <source>
        <dbReference type="ARBA" id="ARBA00005854"/>
    </source>
</evidence>
<dbReference type="GO" id="GO:0006564">
    <property type="term" value="P:L-serine biosynthetic process"/>
    <property type="evidence" value="ECO:0007669"/>
    <property type="project" value="UniProtKB-UniRule"/>
</dbReference>
<dbReference type="InterPro" id="IPR045865">
    <property type="entry name" value="ACT-like_dom_sf"/>
</dbReference>
<keyword evidence="5 11" id="KW-0028">Amino-acid biosynthesis</keyword>
<dbReference type="Proteomes" id="UP000318825">
    <property type="component" value="Unassembled WGS sequence"/>
</dbReference>
<evidence type="ECO:0000256" key="9">
    <source>
        <dbReference type="ARBA" id="ARBA00048126"/>
    </source>
</evidence>
<dbReference type="PROSITE" id="PS00065">
    <property type="entry name" value="D_2_HYDROXYACID_DH_1"/>
    <property type="match status" value="1"/>
</dbReference>
<dbReference type="CDD" id="cd12173">
    <property type="entry name" value="PGDH_4"/>
    <property type="match status" value="1"/>
</dbReference>
<comment type="function">
    <text evidence="1">Catalyzes the reversible oxidation of 3-phospho-D-glycerate to 3-phosphonooxypyruvate, the first step of the phosphorylated L-serine biosynthesis pathway. Also catalyzes the reversible oxidation of 2-hydroxyglutarate to 2-oxoglutarate.</text>
</comment>
<keyword evidence="7 11" id="KW-0520">NAD</keyword>
<evidence type="ECO:0000313" key="13">
    <source>
        <dbReference type="EMBL" id="GEC16596.1"/>
    </source>
</evidence>
<evidence type="ECO:0000313" key="14">
    <source>
        <dbReference type="Proteomes" id="UP000318825"/>
    </source>
</evidence>
<dbReference type="PANTHER" id="PTHR42789">
    <property type="entry name" value="D-ISOMER SPECIFIC 2-HYDROXYACID DEHYDROGENASE FAMILY PROTEIN (AFU_ORTHOLOGUE AFUA_6G10090)"/>
    <property type="match status" value="1"/>
</dbReference>
<dbReference type="PANTHER" id="PTHR42789:SF1">
    <property type="entry name" value="D-ISOMER SPECIFIC 2-HYDROXYACID DEHYDROGENASE FAMILY PROTEIN (AFU_ORTHOLOGUE AFUA_6G10090)"/>
    <property type="match status" value="1"/>
</dbReference>
<dbReference type="UniPathway" id="UPA00135">
    <property type="reaction ID" value="UER00196"/>
</dbReference>
<reference evidence="13 14" key="1">
    <citation type="submission" date="2019-06" db="EMBL/GenBank/DDBJ databases">
        <title>Whole genome shotgun sequence of Nitrobacter winogradskyi NBRC 14297.</title>
        <authorList>
            <person name="Hosoyama A."/>
            <person name="Uohara A."/>
            <person name="Ohji S."/>
            <person name="Ichikawa N."/>
        </authorList>
    </citation>
    <scope>NUCLEOTIDE SEQUENCE [LARGE SCALE GENOMIC DNA]</scope>
    <source>
        <strain evidence="13 14">NBRC 14297</strain>
    </source>
</reference>
<dbReference type="InterPro" id="IPR029009">
    <property type="entry name" value="ASB_dom_sf"/>
</dbReference>
<dbReference type="InterPro" id="IPR029753">
    <property type="entry name" value="D-isomer_DH_CS"/>
</dbReference>
<dbReference type="InterPro" id="IPR050857">
    <property type="entry name" value="D-2-hydroxyacid_DH"/>
</dbReference>
<dbReference type="CDD" id="cd04902">
    <property type="entry name" value="ACT_3PGDH-xct"/>
    <property type="match status" value="1"/>
</dbReference>
<evidence type="ECO:0000256" key="5">
    <source>
        <dbReference type="ARBA" id="ARBA00022605"/>
    </source>
</evidence>
<proteinExistence type="inferred from homology"/>
<dbReference type="Pfam" id="PF00389">
    <property type="entry name" value="2-Hacid_dh"/>
    <property type="match status" value="1"/>
</dbReference>
<evidence type="ECO:0000256" key="2">
    <source>
        <dbReference type="ARBA" id="ARBA00005216"/>
    </source>
</evidence>
<organism evidence="13 14">
    <name type="scientific">Nitrobacter winogradskyi</name>
    <name type="common">Nitrobacter agilis</name>
    <dbReference type="NCBI Taxonomy" id="913"/>
    <lineage>
        <taxon>Bacteria</taxon>
        <taxon>Pseudomonadati</taxon>
        <taxon>Pseudomonadota</taxon>
        <taxon>Alphaproteobacteria</taxon>
        <taxon>Hyphomicrobiales</taxon>
        <taxon>Nitrobacteraceae</taxon>
        <taxon>Nitrobacter</taxon>
    </lineage>
</organism>
<keyword evidence="8 11" id="KW-0718">Serine biosynthesis</keyword>
<dbReference type="Gene3D" id="3.30.70.260">
    <property type="match status" value="1"/>
</dbReference>
<dbReference type="SUPFAM" id="SSF55021">
    <property type="entry name" value="ACT-like"/>
    <property type="match status" value="1"/>
</dbReference>
<accession>A0A4Y3WH49</accession>
<dbReference type="InterPro" id="IPR006236">
    <property type="entry name" value="PGDH"/>
</dbReference>
<dbReference type="SUPFAM" id="SSF51735">
    <property type="entry name" value="NAD(P)-binding Rossmann-fold domains"/>
    <property type="match status" value="1"/>
</dbReference>
<dbReference type="Pfam" id="PF19304">
    <property type="entry name" value="PGDH_inter"/>
    <property type="match status" value="1"/>
</dbReference>